<keyword evidence="4" id="KW-0677">Repeat</keyword>
<dbReference type="GO" id="GO:1905786">
    <property type="term" value="P:positive regulation of anaphase-promoting complex-dependent catabolic process"/>
    <property type="evidence" value="ECO:0007669"/>
    <property type="project" value="TreeGrafter"/>
</dbReference>
<dbReference type="SUPFAM" id="SSF50978">
    <property type="entry name" value="WD40 repeat-like"/>
    <property type="match status" value="1"/>
</dbReference>
<evidence type="ECO:0000256" key="1">
    <source>
        <dbReference type="ARBA" id="ARBA00001968"/>
    </source>
</evidence>
<feature type="compositionally biased region" description="Polar residues" evidence="5">
    <location>
        <begin position="103"/>
        <end position="112"/>
    </location>
</feature>
<organism evidence="7 8">
    <name type="scientific">Chenopodium quinoa</name>
    <name type="common">Quinoa</name>
    <dbReference type="NCBI Taxonomy" id="63459"/>
    <lineage>
        <taxon>Eukaryota</taxon>
        <taxon>Viridiplantae</taxon>
        <taxon>Streptophyta</taxon>
        <taxon>Embryophyta</taxon>
        <taxon>Tracheophyta</taxon>
        <taxon>Spermatophyta</taxon>
        <taxon>Magnoliopsida</taxon>
        <taxon>eudicotyledons</taxon>
        <taxon>Gunneridae</taxon>
        <taxon>Pentapetalae</taxon>
        <taxon>Caryophyllales</taxon>
        <taxon>Chenopodiaceae</taxon>
        <taxon>Chenopodioideae</taxon>
        <taxon>Atripliceae</taxon>
        <taxon>Chenopodium</taxon>
    </lineage>
</organism>
<dbReference type="GO" id="GO:0046872">
    <property type="term" value="F:metal ion binding"/>
    <property type="evidence" value="ECO:0007669"/>
    <property type="project" value="UniProtKB-KW"/>
</dbReference>
<proteinExistence type="predicted"/>
<dbReference type="GO" id="GO:0005680">
    <property type="term" value="C:anaphase-promoting complex"/>
    <property type="evidence" value="ECO:0007669"/>
    <property type="project" value="TreeGrafter"/>
</dbReference>
<reference evidence="7" key="1">
    <citation type="journal article" date="2017" name="Nature">
        <title>The genome of Chenopodium quinoa.</title>
        <authorList>
            <person name="Jarvis D.E."/>
            <person name="Ho Y.S."/>
            <person name="Lightfoot D.J."/>
            <person name="Schmoeckel S.M."/>
            <person name="Li B."/>
            <person name="Borm T.J.A."/>
            <person name="Ohyanagi H."/>
            <person name="Mineta K."/>
            <person name="Michell C.T."/>
            <person name="Saber N."/>
            <person name="Kharbatia N.M."/>
            <person name="Rupper R.R."/>
            <person name="Sharp A.R."/>
            <person name="Dally N."/>
            <person name="Boughton B.A."/>
            <person name="Woo Y.H."/>
            <person name="Gao G."/>
            <person name="Schijlen E.G.W.M."/>
            <person name="Guo X."/>
            <person name="Momin A.A."/>
            <person name="Negrao S."/>
            <person name="Al-Babili S."/>
            <person name="Gehring C."/>
            <person name="Roessner U."/>
            <person name="Jung C."/>
            <person name="Murphy K."/>
            <person name="Arold S.T."/>
            <person name="Gojobori T."/>
            <person name="van der Linden C.G."/>
            <person name="van Loo E.N."/>
            <person name="Jellen E.N."/>
            <person name="Maughan P.J."/>
            <person name="Tester M."/>
        </authorList>
    </citation>
    <scope>NUCLEOTIDE SEQUENCE [LARGE SCALE GENOMIC DNA]</scope>
    <source>
        <strain evidence="7">cv. PI 614886</strain>
    </source>
</reference>
<evidence type="ECO:0000256" key="3">
    <source>
        <dbReference type="ARBA" id="ARBA00022723"/>
    </source>
</evidence>
<feature type="compositionally biased region" description="Acidic residues" evidence="5">
    <location>
        <begin position="64"/>
        <end position="81"/>
    </location>
</feature>
<dbReference type="GO" id="GO:0010997">
    <property type="term" value="F:anaphase-promoting complex binding"/>
    <property type="evidence" value="ECO:0007669"/>
    <property type="project" value="InterPro"/>
</dbReference>
<dbReference type="InterPro" id="IPR033010">
    <property type="entry name" value="Cdc20/Fizzy"/>
</dbReference>
<evidence type="ECO:0000259" key="6">
    <source>
        <dbReference type="Pfam" id="PF13359"/>
    </source>
</evidence>
<dbReference type="Gene3D" id="2.130.10.10">
    <property type="entry name" value="YVTN repeat-like/Quinoprotein amine dehydrogenase"/>
    <property type="match status" value="1"/>
</dbReference>
<feature type="domain" description="DDE Tnp4" evidence="6">
    <location>
        <begin position="189"/>
        <end position="254"/>
    </location>
</feature>
<keyword evidence="2" id="KW-0853">WD repeat</keyword>
<feature type="region of interest" description="Disordered" evidence="5">
    <location>
        <begin position="63"/>
        <end position="91"/>
    </location>
</feature>
<dbReference type="AlphaFoldDB" id="A0A803N0V2"/>
<sequence length="407" mass="45471">MTQVLGGISKMWVSNSYKGNGKRKFDGENISRTAVVGVGGCFSPTMARGASYLSNNVAGISINDDNEEFGDDNQDGEDDDGTREVSGDNENIDSDYVGIDVNASSAAQSVSPPKTMRKQVKGGTSSKRKSEAFYFYNMQDCKYHNEVLKALVNLSFDIIRPHRDLSEVPPEVANGTRYWPFFKDAIGALDGTLIDAIVSDTNGVPFRDRHGKKSWNVLAYCSFDRIYTFINVGWEGSVHDTTVWKDSLGNPKFNFPHPPPGKLQQSSMADDDYNDMDMGTILNILERVLQVEKFFSNLIEKEVWDGAECKKVRTLSGHQTRVGVLAWSSRILASERRDRNILQHDLRVSNDYVSKLVGHKSETVSYMAERIVGQGYFGVVSQRRGYGYGGLMEWIEGSKQVHHVKQL</sequence>
<dbReference type="Gramene" id="AUR62038586-RA">
    <property type="protein sequence ID" value="AUR62038586-RA:cds"/>
    <property type="gene ID" value="AUR62038586"/>
</dbReference>
<keyword evidence="3" id="KW-0479">Metal-binding</keyword>
<dbReference type="Pfam" id="PF13359">
    <property type="entry name" value="DDE_Tnp_4"/>
    <property type="match status" value="1"/>
</dbReference>
<reference evidence="7" key="2">
    <citation type="submission" date="2021-03" db="UniProtKB">
        <authorList>
            <consortium name="EnsemblPlants"/>
        </authorList>
    </citation>
    <scope>IDENTIFICATION</scope>
</reference>
<dbReference type="Proteomes" id="UP000596660">
    <property type="component" value="Unplaced"/>
</dbReference>
<dbReference type="InterPro" id="IPR015943">
    <property type="entry name" value="WD40/YVTN_repeat-like_dom_sf"/>
</dbReference>
<dbReference type="PANTHER" id="PTHR19918">
    <property type="entry name" value="CELL DIVISION CYCLE 20 CDC20 FIZZY -RELATED"/>
    <property type="match status" value="1"/>
</dbReference>
<protein>
    <recommendedName>
        <fullName evidence="6">DDE Tnp4 domain-containing protein</fullName>
    </recommendedName>
</protein>
<comment type="cofactor">
    <cofactor evidence="1">
        <name>a divalent metal cation</name>
        <dbReference type="ChEBI" id="CHEBI:60240"/>
    </cofactor>
</comment>
<evidence type="ECO:0000256" key="2">
    <source>
        <dbReference type="ARBA" id="ARBA00022574"/>
    </source>
</evidence>
<evidence type="ECO:0000256" key="5">
    <source>
        <dbReference type="SAM" id="MobiDB-lite"/>
    </source>
</evidence>
<feature type="region of interest" description="Disordered" evidence="5">
    <location>
        <begin position="103"/>
        <end position="124"/>
    </location>
</feature>
<keyword evidence="8" id="KW-1185">Reference proteome</keyword>
<evidence type="ECO:0000256" key="4">
    <source>
        <dbReference type="ARBA" id="ARBA00022737"/>
    </source>
</evidence>
<dbReference type="InterPro" id="IPR036322">
    <property type="entry name" value="WD40_repeat_dom_sf"/>
</dbReference>
<dbReference type="GO" id="GO:1990757">
    <property type="term" value="F:ubiquitin ligase activator activity"/>
    <property type="evidence" value="ECO:0007669"/>
    <property type="project" value="TreeGrafter"/>
</dbReference>
<accession>A0A803N0V2</accession>
<name>A0A803N0V2_CHEQI</name>
<dbReference type="GO" id="GO:0031145">
    <property type="term" value="P:anaphase-promoting complex-dependent catabolic process"/>
    <property type="evidence" value="ECO:0007669"/>
    <property type="project" value="TreeGrafter"/>
</dbReference>
<dbReference type="EnsemblPlants" id="AUR62038586-RA">
    <property type="protein sequence ID" value="AUR62038586-RA:cds"/>
    <property type="gene ID" value="AUR62038586"/>
</dbReference>
<evidence type="ECO:0000313" key="8">
    <source>
        <dbReference type="Proteomes" id="UP000596660"/>
    </source>
</evidence>
<dbReference type="PANTHER" id="PTHR19918:SF36">
    <property type="entry name" value="PROTEIN FIZZY-RELATED 3"/>
    <property type="match status" value="1"/>
</dbReference>
<evidence type="ECO:0000313" key="7">
    <source>
        <dbReference type="EnsemblPlants" id="AUR62038586-RA:cds"/>
    </source>
</evidence>
<dbReference type="InterPro" id="IPR027806">
    <property type="entry name" value="HARBI1_dom"/>
</dbReference>